<dbReference type="InterPro" id="IPR010982">
    <property type="entry name" value="Lambda_DNA-bd_dom_sf"/>
</dbReference>
<gene>
    <name evidence="2" type="ORF">ABT211_14865</name>
</gene>
<dbReference type="EMBL" id="JBEOZM010000005">
    <property type="protein sequence ID" value="MER6268570.1"/>
    <property type="molecule type" value="Genomic_DNA"/>
</dbReference>
<dbReference type="Proteomes" id="UP001490365">
    <property type="component" value="Unassembled WGS sequence"/>
</dbReference>
<reference evidence="2 3" key="1">
    <citation type="submission" date="2024-06" db="EMBL/GenBank/DDBJ databases">
        <title>The Natural Products Discovery Center: Release of the First 8490 Sequenced Strains for Exploring Actinobacteria Biosynthetic Diversity.</title>
        <authorList>
            <person name="Kalkreuter E."/>
            <person name="Kautsar S.A."/>
            <person name="Yang D."/>
            <person name="Bader C.D."/>
            <person name="Teijaro C.N."/>
            <person name="Fluegel L."/>
            <person name="Davis C.M."/>
            <person name="Simpson J.R."/>
            <person name="Lauterbach L."/>
            <person name="Steele A.D."/>
            <person name="Gui C."/>
            <person name="Meng S."/>
            <person name="Li G."/>
            <person name="Viehrig K."/>
            <person name="Ye F."/>
            <person name="Su P."/>
            <person name="Kiefer A.F."/>
            <person name="Nichols A."/>
            <person name="Cepeda A.J."/>
            <person name="Yan W."/>
            <person name="Fan B."/>
            <person name="Jiang Y."/>
            <person name="Adhikari A."/>
            <person name="Zheng C.-J."/>
            <person name="Schuster L."/>
            <person name="Cowan T.M."/>
            <person name="Smanski M.J."/>
            <person name="Chevrette M.G."/>
            <person name="De Carvalho L.P.S."/>
            <person name="Shen B."/>
        </authorList>
    </citation>
    <scope>NUCLEOTIDE SEQUENCE [LARGE SCALE GENOMIC DNA]</scope>
    <source>
        <strain evidence="2 3">NPDC001694</strain>
    </source>
</reference>
<name>A0ABV1TEW4_9ACTN</name>
<dbReference type="CDD" id="cd00093">
    <property type="entry name" value="HTH_XRE"/>
    <property type="match status" value="1"/>
</dbReference>
<evidence type="ECO:0000256" key="1">
    <source>
        <dbReference type="SAM" id="MobiDB-lite"/>
    </source>
</evidence>
<dbReference type="RefSeq" id="WP_351957172.1">
    <property type="nucleotide sequence ID" value="NZ_JBEOZM010000005.1"/>
</dbReference>
<feature type="region of interest" description="Disordered" evidence="1">
    <location>
        <begin position="1"/>
        <end position="22"/>
    </location>
</feature>
<dbReference type="SUPFAM" id="SSF47413">
    <property type="entry name" value="lambda repressor-like DNA-binding domains"/>
    <property type="match status" value="1"/>
</dbReference>
<evidence type="ECO:0000313" key="2">
    <source>
        <dbReference type="EMBL" id="MER6268570.1"/>
    </source>
</evidence>
<protein>
    <submittedName>
        <fullName evidence="2">XRE family transcriptional regulator</fullName>
    </submittedName>
</protein>
<accession>A0ABV1TEW4</accession>
<evidence type="ECO:0000313" key="3">
    <source>
        <dbReference type="Proteomes" id="UP001490365"/>
    </source>
</evidence>
<sequence length="298" mass="33360">MPEQPGGDPHSRRGRPPEPIGEEVGAAHRTWLEPVRSRLVASGLTLDELVGRSGYSKTRLSELLRGKGYYPGWEITYSVVRALDLPPWPLRRLWTAAAREADKNQVWIENRIRAVQPLGPDQPPVAHRGFTQIMRRPYTAYARAFLQSDDRAQRAVGETFDILWLTWDVAISGPDTPRHAWQMLRSRVMSRAVQRNGHPDLRQAAFDTVAQAGITDLGERKSRIDTMADFFDAIVRLPQDQMDVIVLRHLCGVRPDAVPGIVGLTPAMTHTLDHHARGALTGLYLRTGTGTDTTDTLE</sequence>
<comment type="caution">
    <text evidence="2">The sequence shown here is derived from an EMBL/GenBank/DDBJ whole genome shotgun (WGS) entry which is preliminary data.</text>
</comment>
<organism evidence="2 3">
    <name type="scientific">Streptomyces sp. 900105755</name>
    <dbReference type="NCBI Taxonomy" id="3154389"/>
    <lineage>
        <taxon>Bacteria</taxon>
        <taxon>Bacillati</taxon>
        <taxon>Actinomycetota</taxon>
        <taxon>Actinomycetes</taxon>
        <taxon>Kitasatosporales</taxon>
        <taxon>Streptomycetaceae</taxon>
        <taxon>Streptomyces</taxon>
    </lineage>
</organism>
<keyword evidence="3" id="KW-1185">Reference proteome</keyword>
<proteinExistence type="predicted"/>
<dbReference type="InterPro" id="IPR001387">
    <property type="entry name" value="Cro/C1-type_HTH"/>
</dbReference>